<reference evidence="1" key="1">
    <citation type="submission" date="2018-11" db="EMBL/GenBank/DDBJ databases">
        <authorList>
            <consortium name="Pathogen Informatics"/>
        </authorList>
    </citation>
    <scope>NUCLEOTIDE SEQUENCE</scope>
</reference>
<sequence>MYLFSSVGKVDDLVDSTWKTPIERCPAIYSVSHSPYLCVPLGSHSALRTAGQLYAAARHLLVELSRDLDNTARFLQKRLCSASFHLCHTDSSGDSRVGCQAIVTE</sequence>
<evidence type="ECO:0000313" key="2">
    <source>
        <dbReference type="Proteomes" id="UP000784294"/>
    </source>
</evidence>
<proteinExistence type="predicted"/>
<comment type="caution">
    <text evidence="1">The sequence shown here is derived from an EMBL/GenBank/DDBJ whole genome shotgun (WGS) entry which is preliminary data.</text>
</comment>
<name>A0A448X0L6_9PLAT</name>
<dbReference type="Proteomes" id="UP000784294">
    <property type="component" value="Unassembled WGS sequence"/>
</dbReference>
<keyword evidence="2" id="KW-1185">Reference proteome</keyword>
<organism evidence="1 2">
    <name type="scientific">Protopolystoma xenopodis</name>
    <dbReference type="NCBI Taxonomy" id="117903"/>
    <lineage>
        <taxon>Eukaryota</taxon>
        <taxon>Metazoa</taxon>
        <taxon>Spiralia</taxon>
        <taxon>Lophotrochozoa</taxon>
        <taxon>Platyhelminthes</taxon>
        <taxon>Monogenea</taxon>
        <taxon>Polyopisthocotylea</taxon>
        <taxon>Polystomatidea</taxon>
        <taxon>Polystomatidae</taxon>
        <taxon>Protopolystoma</taxon>
    </lineage>
</organism>
<gene>
    <name evidence="1" type="ORF">PXEA_LOCUS18304</name>
</gene>
<accession>A0A448X0L6</accession>
<protein>
    <submittedName>
        <fullName evidence="1">Uncharacterized protein</fullName>
    </submittedName>
</protein>
<evidence type="ECO:0000313" key="1">
    <source>
        <dbReference type="EMBL" id="VEL24864.1"/>
    </source>
</evidence>
<dbReference type="AlphaFoldDB" id="A0A448X0L6"/>
<dbReference type="EMBL" id="CAAALY010070168">
    <property type="protein sequence ID" value="VEL24864.1"/>
    <property type="molecule type" value="Genomic_DNA"/>
</dbReference>